<dbReference type="Proteomes" id="UP000033870">
    <property type="component" value="Unassembled WGS sequence"/>
</dbReference>
<comment type="caution">
    <text evidence="1">The sequence shown here is derived from an EMBL/GenBank/DDBJ whole genome shotgun (WGS) entry which is preliminary data.</text>
</comment>
<name>A0A0G1YI81_9BACT</name>
<sequence>MIAPSTVLSSATFGQQLQETLRQLPRPLATFERQAVRLQVYRAKEPFTAVWASQALNAIVGIARQSFWRYGDVPLFDEYDRKALVYAIRAAYPRDPDGHLCEEWISVRFIPAYGEPVSTEDLENLHWRGQTLRSLLTDHFTGSEDSAMKSVVTISRLSAVSPYASSSGVVFETEGKLRYTALALTAALQTFFTIDAGRFPEFKFLTALFRPEITEKLRLGAAAVAEERLEFPTAHETLGLDPAEPMRINRSLLAYRFPGYFLSLPDLLRFLEDLSLSGRLPEPVIDSISHLGYPLEELKKACAVSASSVLYATRGLGRLLTWQGPIPGANLTGEELRDMLAATVGDGPTLRVMEQETFRKHVAGLIGRLGLSSIDTL</sequence>
<evidence type="ECO:0000313" key="2">
    <source>
        <dbReference type="Proteomes" id="UP000033870"/>
    </source>
</evidence>
<gene>
    <name evidence="1" type="ORF">UY92_C0002G0073</name>
</gene>
<evidence type="ECO:0000313" key="1">
    <source>
        <dbReference type="EMBL" id="KKW42956.1"/>
    </source>
</evidence>
<dbReference type="EMBL" id="LCRX01000002">
    <property type="protein sequence ID" value="KKW42956.1"/>
    <property type="molecule type" value="Genomic_DNA"/>
</dbReference>
<dbReference type="STRING" id="1619044.UY92_C0002G0073"/>
<reference evidence="1 2" key="1">
    <citation type="journal article" date="2015" name="Nature">
        <title>rRNA introns, odd ribosomes, and small enigmatic genomes across a large radiation of phyla.</title>
        <authorList>
            <person name="Brown C.T."/>
            <person name="Hug L.A."/>
            <person name="Thomas B.C."/>
            <person name="Sharon I."/>
            <person name="Castelle C.J."/>
            <person name="Singh A."/>
            <person name="Wilkins M.J."/>
            <person name="Williams K.H."/>
            <person name="Banfield J.F."/>
        </authorList>
    </citation>
    <scope>NUCLEOTIDE SEQUENCE [LARGE SCALE GENOMIC DNA]</scope>
</reference>
<accession>A0A0G1YI81</accession>
<proteinExistence type="predicted"/>
<organism evidence="1 2">
    <name type="scientific">Candidatus Magasanikbacteria bacterium GW2011_GWA2_56_11</name>
    <dbReference type="NCBI Taxonomy" id="1619044"/>
    <lineage>
        <taxon>Bacteria</taxon>
        <taxon>Candidatus Magasanikiibacteriota</taxon>
    </lineage>
</organism>
<dbReference type="AlphaFoldDB" id="A0A0G1YI81"/>
<protein>
    <submittedName>
        <fullName evidence="1">Uncharacterized protein</fullName>
    </submittedName>
</protein>